<accession>A0ABV8RCP2</accession>
<keyword evidence="1" id="KW-0812">Transmembrane</keyword>
<dbReference type="RefSeq" id="WP_377410957.1">
    <property type="nucleotide sequence ID" value="NZ_JBHSCY010000002.1"/>
</dbReference>
<keyword evidence="1" id="KW-0472">Membrane</keyword>
<keyword evidence="1" id="KW-1133">Transmembrane helix</keyword>
<evidence type="ECO:0000313" key="2">
    <source>
        <dbReference type="EMBL" id="MFC4269693.1"/>
    </source>
</evidence>
<dbReference type="EMBL" id="JBHSCY010000002">
    <property type="protein sequence ID" value="MFC4269693.1"/>
    <property type="molecule type" value="Genomic_DNA"/>
</dbReference>
<dbReference type="InterPro" id="IPR045749">
    <property type="entry name" value="DUF6090"/>
</dbReference>
<proteinExistence type="predicted"/>
<organism evidence="2 3">
    <name type="scientific">Polaribacter marinivivus</name>
    <dbReference type="NCBI Taxonomy" id="1524260"/>
    <lineage>
        <taxon>Bacteria</taxon>
        <taxon>Pseudomonadati</taxon>
        <taxon>Bacteroidota</taxon>
        <taxon>Flavobacteriia</taxon>
        <taxon>Flavobacteriales</taxon>
        <taxon>Flavobacteriaceae</taxon>
    </lineage>
</organism>
<name>A0ABV8RCP2_9FLAO</name>
<gene>
    <name evidence="2" type="ORF">ACFOWD_12310</name>
</gene>
<protein>
    <submittedName>
        <fullName evidence="2">DUF6090 family protein</fullName>
    </submittedName>
</protein>
<reference evidence="3" key="1">
    <citation type="journal article" date="2019" name="Int. J. Syst. Evol. Microbiol.">
        <title>The Global Catalogue of Microorganisms (GCM) 10K type strain sequencing project: providing services to taxonomists for standard genome sequencing and annotation.</title>
        <authorList>
            <consortium name="The Broad Institute Genomics Platform"/>
            <consortium name="The Broad Institute Genome Sequencing Center for Infectious Disease"/>
            <person name="Wu L."/>
            <person name="Ma J."/>
        </authorList>
    </citation>
    <scope>NUCLEOTIDE SEQUENCE [LARGE SCALE GENOMIC DNA]</scope>
    <source>
        <strain evidence="3">CECT 8655</strain>
    </source>
</reference>
<evidence type="ECO:0000256" key="1">
    <source>
        <dbReference type="SAM" id="Phobius"/>
    </source>
</evidence>
<comment type="caution">
    <text evidence="2">The sequence shown here is derived from an EMBL/GenBank/DDBJ whole genome shotgun (WGS) entry which is preliminary data.</text>
</comment>
<feature type="transmembrane region" description="Helical" evidence="1">
    <location>
        <begin position="21"/>
        <end position="42"/>
    </location>
</feature>
<keyword evidence="3" id="KW-1185">Reference proteome</keyword>
<sequence length="252" mass="29856">MIKFFRKIRQKLLVDNRFNKYLLYAIGEIILVVIGILIALQINNWNTNRIEKNKNKELLIKLTKELDYNIQRAHFIDTVQGGFQTRKIYTDSILSLIVKGIQPEDLNYLTKEAIFYVNTFNLNSTVFQELKNTGSLYSLGTDSLVTQIQTYYQLCERESFYNLQYSEECIYLRRQCYDGFINFRQLYHLDAKTAIKDNPWIFNSKSKKTIHLRQYASRVSNQSNLMSYKLKNIMVESKKLKELIAKELNSYD</sequence>
<evidence type="ECO:0000313" key="3">
    <source>
        <dbReference type="Proteomes" id="UP001595826"/>
    </source>
</evidence>
<dbReference type="Proteomes" id="UP001595826">
    <property type="component" value="Unassembled WGS sequence"/>
</dbReference>
<dbReference type="Pfam" id="PF19578">
    <property type="entry name" value="DUF6090"/>
    <property type="match status" value="1"/>
</dbReference>